<evidence type="ECO:0000259" key="2">
    <source>
        <dbReference type="PROSITE" id="PS50021"/>
    </source>
</evidence>
<dbReference type="Gene3D" id="1.10.418.10">
    <property type="entry name" value="Calponin-like domain"/>
    <property type="match status" value="1"/>
</dbReference>
<dbReference type="EMBL" id="CARXXK010000005">
    <property type="protein sequence ID" value="CAI6368193.1"/>
    <property type="molecule type" value="Genomic_DNA"/>
</dbReference>
<keyword evidence="4" id="KW-1185">Reference proteome</keyword>
<sequence>MSMSGCIRVSRTGVRNDSSVQTHQQQYAQIIKVYTDWANHYLDKAKSKKNIKDLQLDLADGVLLADLVETICNHRLPDVNRKPRTHLQMLGNIKSCLDLLETLGVALDGITAHDVKEGNLKAILGLFFALSKYKQKQKQQQKSEGPKSRIPTDMKQSRLPGPTLHSGSITSIPTPFAQRFHQLQNTPAANSEYIPVPTCHAQCAFEWDVGTFIKLYCHIVPTYQLPYFIHS</sequence>
<feature type="compositionally biased region" description="Basic and acidic residues" evidence="1">
    <location>
        <begin position="144"/>
        <end position="156"/>
    </location>
</feature>
<gene>
    <name evidence="3" type="ORF">MEUPH1_LOCUS22580</name>
</gene>
<dbReference type="InterPro" id="IPR001715">
    <property type="entry name" value="CH_dom"/>
</dbReference>
<dbReference type="InterPro" id="IPR036872">
    <property type="entry name" value="CH_dom_sf"/>
</dbReference>
<dbReference type="InterPro" id="IPR039041">
    <property type="entry name" value="Nav/unc-53"/>
</dbReference>
<organism evidence="3 4">
    <name type="scientific">Macrosiphum euphorbiae</name>
    <name type="common">potato aphid</name>
    <dbReference type="NCBI Taxonomy" id="13131"/>
    <lineage>
        <taxon>Eukaryota</taxon>
        <taxon>Metazoa</taxon>
        <taxon>Ecdysozoa</taxon>
        <taxon>Arthropoda</taxon>
        <taxon>Hexapoda</taxon>
        <taxon>Insecta</taxon>
        <taxon>Pterygota</taxon>
        <taxon>Neoptera</taxon>
        <taxon>Paraneoptera</taxon>
        <taxon>Hemiptera</taxon>
        <taxon>Sternorrhyncha</taxon>
        <taxon>Aphidomorpha</taxon>
        <taxon>Aphidoidea</taxon>
        <taxon>Aphididae</taxon>
        <taxon>Macrosiphini</taxon>
        <taxon>Macrosiphum</taxon>
    </lineage>
</organism>
<dbReference type="Proteomes" id="UP001160148">
    <property type="component" value="Unassembled WGS sequence"/>
</dbReference>
<dbReference type="CDD" id="cd21212">
    <property type="entry name" value="CH_NAV2-like"/>
    <property type="match status" value="1"/>
</dbReference>
<dbReference type="AlphaFoldDB" id="A0AAV0XK76"/>
<dbReference type="SUPFAM" id="SSF47576">
    <property type="entry name" value="Calponin-homology domain, CH-domain"/>
    <property type="match status" value="1"/>
</dbReference>
<evidence type="ECO:0000313" key="3">
    <source>
        <dbReference type="EMBL" id="CAI6368193.1"/>
    </source>
</evidence>
<dbReference type="SMART" id="SM00033">
    <property type="entry name" value="CH"/>
    <property type="match status" value="1"/>
</dbReference>
<proteinExistence type="predicted"/>
<feature type="region of interest" description="Disordered" evidence="1">
    <location>
        <begin position="137"/>
        <end position="164"/>
    </location>
</feature>
<dbReference type="PANTHER" id="PTHR12784:SF28">
    <property type="entry name" value="PROTEIN SICKIE"/>
    <property type="match status" value="1"/>
</dbReference>
<reference evidence="3 4" key="1">
    <citation type="submission" date="2023-01" db="EMBL/GenBank/DDBJ databases">
        <authorList>
            <person name="Whitehead M."/>
        </authorList>
    </citation>
    <scope>NUCLEOTIDE SEQUENCE [LARGE SCALE GENOMIC DNA]</scope>
</reference>
<evidence type="ECO:0000313" key="4">
    <source>
        <dbReference type="Proteomes" id="UP001160148"/>
    </source>
</evidence>
<evidence type="ECO:0000256" key="1">
    <source>
        <dbReference type="SAM" id="MobiDB-lite"/>
    </source>
</evidence>
<dbReference type="Pfam" id="PF00307">
    <property type="entry name" value="CH"/>
    <property type="match status" value="1"/>
</dbReference>
<dbReference type="PANTHER" id="PTHR12784">
    <property type="entry name" value="STEERIN"/>
    <property type="match status" value="1"/>
</dbReference>
<dbReference type="GO" id="GO:0022008">
    <property type="term" value="P:neurogenesis"/>
    <property type="evidence" value="ECO:0007669"/>
    <property type="project" value="InterPro"/>
</dbReference>
<accession>A0AAV0XK76</accession>
<name>A0AAV0XK76_9HEMI</name>
<comment type="caution">
    <text evidence="3">The sequence shown here is derived from an EMBL/GenBank/DDBJ whole genome shotgun (WGS) entry which is preliminary data.</text>
</comment>
<protein>
    <recommendedName>
        <fullName evidence="2">Calponin-homology (CH) domain-containing protein</fullName>
    </recommendedName>
</protein>
<dbReference type="PROSITE" id="PS50021">
    <property type="entry name" value="CH"/>
    <property type="match status" value="1"/>
</dbReference>
<feature type="domain" description="Calponin-homology (CH)" evidence="2">
    <location>
        <begin position="28"/>
        <end position="135"/>
    </location>
</feature>